<proteinExistence type="predicted"/>
<comment type="caution">
    <text evidence="1">The sequence shown here is derived from an EMBL/GenBank/DDBJ whole genome shotgun (WGS) entry which is preliminary data.</text>
</comment>
<evidence type="ECO:0000313" key="1">
    <source>
        <dbReference type="EMBL" id="GAA0932045.1"/>
    </source>
</evidence>
<protein>
    <submittedName>
        <fullName evidence="1">Uncharacterized protein</fullName>
    </submittedName>
</protein>
<reference evidence="1 2" key="1">
    <citation type="journal article" date="2019" name="Int. J. Syst. Evol. Microbiol.">
        <title>The Global Catalogue of Microorganisms (GCM) 10K type strain sequencing project: providing services to taxonomists for standard genome sequencing and annotation.</title>
        <authorList>
            <consortium name="The Broad Institute Genomics Platform"/>
            <consortium name="The Broad Institute Genome Sequencing Center for Infectious Disease"/>
            <person name="Wu L."/>
            <person name="Ma J."/>
        </authorList>
    </citation>
    <scope>NUCLEOTIDE SEQUENCE [LARGE SCALE GENOMIC DNA]</scope>
    <source>
        <strain evidence="1 2">JCM 10977</strain>
    </source>
</reference>
<evidence type="ECO:0000313" key="2">
    <source>
        <dbReference type="Proteomes" id="UP001500542"/>
    </source>
</evidence>
<dbReference type="EMBL" id="BAAAHK010000003">
    <property type="protein sequence ID" value="GAA0932045.1"/>
    <property type="molecule type" value="Genomic_DNA"/>
</dbReference>
<dbReference type="Proteomes" id="UP001500542">
    <property type="component" value="Unassembled WGS sequence"/>
</dbReference>
<name>A0ABN1PS96_9ACTN</name>
<dbReference type="RefSeq" id="WP_343966480.1">
    <property type="nucleotide sequence ID" value="NZ_BAAAHK010000003.1"/>
</dbReference>
<sequence length="232" mass="25311">MHEDLLDEVTSDWKASGVLPELIGLLRDVWRTNLDRHEPALGDDAVTLGMGSARNFANRTVQEFAQRVDVRADLQGNSLRVVHLGRILRASKLPGKSVRADPYSIDWDSSATRHEGPAANSQQLELFEGFELPEEELAANSAAGSPRYLHLAWAGDAETGDVAVHVGFPRDTKDGAGPWFAVKLVYRDLPGDQLPIVPVTGYDADRFDQRPVPPIAVRLRGTDQQAAANDGA</sequence>
<organism evidence="1 2">
    <name type="scientific">Kribbella koreensis</name>
    <dbReference type="NCBI Taxonomy" id="57909"/>
    <lineage>
        <taxon>Bacteria</taxon>
        <taxon>Bacillati</taxon>
        <taxon>Actinomycetota</taxon>
        <taxon>Actinomycetes</taxon>
        <taxon>Propionibacteriales</taxon>
        <taxon>Kribbellaceae</taxon>
        <taxon>Kribbella</taxon>
    </lineage>
</organism>
<gene>
    <name evidence="1" type="ORF">GCM10009554_16320</name>
</gene>
<keyword evidence="2" id="KW-1185">Reference proteome</keyword>
<accession>A0ABN1PS96</accession>